<organism evidence="1 2">
    <name type="scientific">Leucogyrophana mollusca</name>
    <dbReference type="NCBI Taxonomy" id="85980"/>
    <lineage>
        <taxon>Eukaryota</taxon>
        <taxon>Fungi</taxon>
        <taxon>Dikarya</taxon>
        <taxon>Basidiomycota</taxon>
        <taxon>Agaricomycotina</taxon>
        <taxon>Agaricomycetes</taxon>
        <taxon>Agaricomycetidae</taxon>
        <taxon>Boletales</taxon>
        <taxon>Boletales incertae sedis</taxon>
        <taxon>Leucogyrophana</taxon>
    </lineage>
</organism>
<sequence>MTVLAPLPIYPSTQARKALSASQLATFNKNISAALSNVLDLPPAKRDTPATRVFLTTYVGDAANHTLQTLIWEHAGEKADKSVRKGVLSLAEKLAQSPTGLDLKTLLDIAVVYSSTNSSRVRALFTTCLASVTSLPQSFEAEVVPAFTTLLSPAHSSGLYGLRKTSRCIASLLNGSPAALMRPFSHNKDFILSLARAYDEGLRAIAVSYGGIRTSANDREPDDWERIWMETKVDLMDSFHIIISTMLKDVSLASGPALAAESERTFGIVFALLELPSTSSNPEQNAPGQSSATPFLDRSLVADHQHAYNLARMLASALRHAAREDDRVELLESTLQSFDIASSEAGGVKDSGALKLLIRSSGAAPGINLRAKPSVNVRLGDKGKARDISRIPESVDDPNLDLQVTQVLDIFPDHSPAYIRALLAHPDFPFRGSAEKVIEALLEGTAPGEDVIGEFQNTGAGTTLGEISVPDSAIPIERKNVFDDEAMDLSQVHIGKRRQAVIMRDRSYIEQMKADILRRAEAMSDDDEEGELGNVPSRFRASADADDDSEFDTGAQVKVVGDGEESGEEQQDDQGDGDDAGEPPSLPDLQTVLELAYIQDPKLFDRDAQTRRSKARADLKTRTGWSDEQIEGWRIMLERNPKKDRILQKHEFAGNKAGEVPVAGPSGSTAPIRGGERGRGRGGRGRGGRGGGGSGRGGGRPGESGGSGDASTRERAWKDKNKASRANHNRKRGHDKKMAKAGGGP</sequence>
<reference evidence="1" key="1">
    <citation type="journal article" date="2021" name="New Phytol.">
        <title>Evolutionary innovations through gain and loss of genes in the ectomycorrhizal Boletales.</title>
        <authorList>
            <person name="Wu G."/>
            <person name="Miyauchi S."/>
            <person name="Morin E."/>
            <person name="Kuo A."/>
            <person name="Drula E."/>
            <person name="Varga T."/>
            <person name="Kohler A."/>
            <person name="Feng B."/>
            <person name="Cao Y."/>
            <person name="Lipzen A."/>
            <person name="Daum C."/>
            <person name="Hundley H."/>
            <person name="Pangilinan J."/>
            <person name="Johnson J."/>
            <person name="Barry K."/>
            <person name="LaButti K."/>
            <person name="Ng V."/>
            <person name="Ahrendt S."/>
            <person name="Min B."/>
            <person name="Choi I.G."/>
            <person name="Park H."/>
            <person name="Plett J.M."/>
            <person name="Magnuson J."/>
            <person name="Spatafora J.W."/>
            <person name="Nagy L.G."/>
            <person name="Henrissat B."/>
            <person name="Grigoriev I.V."/>
            <person name="Yang Z.L."/>
            <person name="Xu J."/>
            <person name="Martin F.M."/>
        </authorList>
    </citation>
    <scope>NUCLEOTIDE SEQUENCE</scope>
    <source>
        <strain evidence="1">KUC20120723A-06</strain>
    </source>
</reference>
<evidence type="ECO:0000313" key="2">
    <source>
        <dbReference type="Proteomes" id="UP000790709"/>
    </source>
</evidence>
<evidence type="ECO:0000313" key="1">
    <source>
        <dbReference type="EMBL" id="KAH7923091.1"/>
    </source>
</evidence>
<protein>
    <submittedName>
        <fullName evidence="1">Uncharacterized protein</fullName>
    </submittedName>
</protein>
<dbReference type="EMBL" id="MU266463">
    <property type="protein sequence ID" value="KAH7923091.1"/>
    <property type="molecule type" value="Genomic_DNA"/>
</dbReference>
<proteinExistence type="predicted"/>
<feature type="non-terminal residue" evidence="1">
    <location>
        <position position="745"/>
    </location>
</feature>
<gene>
    <name evidence="1" type="ORF">BV22DRAFT_1093520</name>
</gene>
<dbReference type="Proteomes" id="UP000790709">
    <property type="component" value="Unassembled WGS sequence"/>
</dbReference>
<name>A0ACB8BBA8_9AGAM</name>
<accession>A0ACB8BBA8</accession>
<keyword evidence="2" id="KW-1185">Reference proteome</keyword>
<comment type="caution">
    <text evidence="1">The sequence shown here is derived from an EMBL/GenBank/DDBJ whole genome shotgun (WGS) entry which is preliminary data.</text>
</comment>